<keyword evidence="3" id="KW-1185">Reference proteome</keyword>
<gene>
    <name evidence="2" type="ORF">ColSpa_12274</name>
</gene>
<comment type="caution">
    <text evidence="2">The sequence shown here is derived from an EMBL/GenBank/DDBJ whole genome shotgun (WGS) entry which is preliminary data.</text>
</comment>
<dbReference type="RefSeq" id="XP_049134443.1">
    <property type="nucleotide sequence ID" value="XM_049278486.1"/>
</dbReference>
<reference evidence="2 3" key="1">
    <citation type="submission" date="2022-03" db="EMBL/GenBank/DDBJ databases">
        <title>Genome data of Colletotrichum spp.</title>
        <authorList>
            <person name="Utami Y.D."/>
            <person name="Hiruma K."/>
        </authorList>
    </citation>
    <scope>NUCLEOTIDE SEQUENCE [LARGE SCALE GENOMIC DNA]</scope>
    <source>
        <strain evidence="2 3">MAFF 239500</strain>
    </source>
</reference>
<dbReference type="EMBL" id="BQXU01000060">
    <property type="protein sequence ID" value="GKT52093.1"/>
    <property type="molecule type" value="Genomic_DNA"/>
</dbReference>
<name>A0AA37PH54_9PEZI</name>
<proteinExistence type="predicted"/>
<sequence length="88" mass="8945">MDVCVSREEAWAFGCLTDSTRTNSDASDASANANANANTNARPADMASAGRSSPPPPPPSVVSAPQRPLDGRNGGPIVNYSKMDGAPG</sequence>
<dbReference type="GeneID" id="73333076"/>
<feature type="region of interest" description="Disordered" evidence="1">
    <location>
        <begin position="17"/>
        <end position="88"/>
    </location>
</feature>
<accession>A0AA37PH54</accession>
<feature type="compositionally biased region" description="Low complexity" evidence="1">
    <location>
        <begin position="17"/>
        <end position="52"/>
    </location>
</feature>
<dbReference type="AlphaFoldDB" id="A0AA37PH54"/>
<dbReference type="Proteomes" id="UP001055115">
    <property type="component" value="Unassembled WGS sequence"/>
</dbReference>
<evidence type="ECO:0000313" key="3">
    <source>
        <dbReference type="Proteomes" id="UP001055115"/>
    </source>
</evidence>
<protein>
    <submittedName>
        <fullName evidence="2">Uncharacterized protein</fullName>
    </submittedName>
</protein>
<evidence type="ECO:0000313" key="2">
    <source>
        <dbReference type="EMBL" id="GKT52093.1"/>
    </source>
</evidence>
<evidence type="ECO:0000256" key="1">
    <source>
        <dbReference type="SAM" id="MobiDB-lite"/>
    </source>
</evidence>
<organism evidence="2 3">
    <name type="scientific">Colletotrichum spaethianum</name>
    <dbReference type="NCBI Taxonomy" id="700344"/>
    <lineage>
        <taxon>Eukaryota</taxon>
        <taxon>Fungi</taxon>
        <taxon>Dikarya</taxon>
        <taxon>Ascomycota</taxon>
        <taxon>Pezizomycotina</taxon>
        <taxon>Sordariomycetes</taxon>
        <taxon>Hypocreomycetidae</taxon>
        <taxon>Glomerellales</taxon>
        <taxon>Glomerellaceae</taxon>
        <taxon>Colletotrichum</taxon>
        <taxon>Colletotrichum spaethianum species complex</taxon>
    </lineage>
</organism>